<dbReference type="InterPro" id="IPR025202">
    <property type="entry name" value="PLD-like_dom"/>
</dbReference>
<keyword evidence="4" id="KW-0443">Lipid metabolism</keyword>
<dbReference type="InterPro" id="IPR001736">
    <property type="entry name" value="PLipase_D/transphosphatidylase"/>
</dbReference>
<evidence type="ECO:0000256" key="3">
    <source>
        <dbReference type="ARBA" id="ARBA00022801"/>
    </source>
</evidence>
<keyword evidence="2" id="KW-0677">Repeat</keyword>
<dbReference type="PROSITE" id="PS50035">
    <property type="entry name" value="PLD"/>
    <property type="match status" value="1"/>
</dbReference>
<evidence type="ECO:0000256" key="4">
    <source>
        <dbReference type="ARBA" id="ARBA00023098"/>
    </source>
</evidence>
<name>A0A7C9LMM0_9DEIO</name>
<dbReference type="GO" id="GO:0004630">
    <property type="term" value="F:phospholipase D activity"/>
    <property type="evidence" value="ECO:0007669"/>
    <property type="project" value="UniProtKB-EC"/>
</dbReference>
<dbReference type="RefSeq" id="WP_157458509.1">
    <property type="nucleotide sequence ID" value="NZ_WQLB01000006.1"/>
</dbReference>
<comment type="catalytic activity">
    <reaction evidence="1">
        <text>a 1,2-diacyl-sn-glycero-3-phosphocholine + H2O = a 1,2-diacyl-sn-glycero-3-phosphate + choline + H(+)</text>
        <dbReference type="Rhea" id="RHEA:14445"/>
        <dbReference type="ChEBI" id="CHEBI:15354"/>
        <dbReference type="ChEBI" id="CHEBI:15377"/>
        <dbReference type="ChEBI" id="CHEBI:15378"/>
        <dbReference type="ChEBI" id="CHEBI:57643"/>
        <dbReference type="ChEBI" id="CHEBI:58608"/>
        <dbReference type="EC" id="3.1.4.4"/>
    </reaction>
</comment>
<dbReference type="AlphaFoldDB" id="A0A7C9LMM0"/>
<evidence type="ECO:0000256" key="1">
    <source>
        <dbReference type="ARBA" id="ARBA00000798"/>
    </source>
</evidence>
<keyword evidence="3" id="KW-0378">Hydrolase</keyword>
<keyword evidence="7" id="KW-1185">Reference proteome</keyword>
<protein>
    <recommendedName>
        <fullName evidence="5">PLD phosphodiesterase domain-containing protein</fullName>
    </recommendedName>
</protein>
<evidence type="ECO:0000313" key="7">
    <source>
        <dbReference type="Proteomes" id="UP000483286"/>
    </source>
</evidence>
<evidence type="ECO:0000256" key="2">
    <source>
        <dbReference type="ARBA" id="ARBA00022737"/>
    </source>
</evidence>
<sequence length="516" mass="54379">MPSLDSSFTTHSGCTITPHIGGPPYFAALKAKIDALTGAAGDFIYIAGWWLQAGTNLGGTPLADLLKAKARAGVDVRVLGWVMAPSILQNSRAQAAPQLRSILGLNGNTMSFVNALRAEPNLADKAVLNILAHPAGAVHMKMAIVGSSASATAFTGGIDLLNSRLLPSWHDVEAQVDGPAVQGLHDTFRLMWNEVRGRSPVSLTAGGVTCTSHTAPSGGGSLSGAPAGMPDLPARTLTTATGGQSRTQSLRTFPKMRFGSVGGIASLGGASIPSNDPLSFAPGGLFEIRSAWEKGIQGAQTYIYMEDQGFTSGEVFDWVNAAVKANDTVRVVILTGLFDPNDDPNNDTAKFFRVAVNTHLLAGLSAAQSARVGVFSHLTKTIHTKSTIVDDAWAIIGSANAMRRSLYTDLEHSVAYMDGAGAIARYREALWGVHLQQSAPDVQAGLTAWFSLPFQAPGPPPPLGIVRLRLPLPATTLSAQEQIIYDEVMDADSRQEWGTQLLRLFMQQAGAGSFAP</sequence>
<dbReference type="SUPFAM" id="SSF56024">
    <property type="entry name" value="Phospholipase D/nuclease"/>
    <property type="match status" value="2"/>
</dbReference>
<accession>A0A7C9LMM0</accession>
<dbReference type="PANTHER" id="PTHR18896:SF76">
    <property type="entry name" value="PHOSPHOLIPASE"/>
    <property type="match status" value="1"/>
</dbReference>
<dbReference type="SMART" id="SM00155">
    <property type="entry name" value="PLDc"/>
    <property type="match status" value="2"/>
</dbReference>
<dbReference type="Gene3D" id="3.30.870.10">
    <property type="entry name" value="Endonuclease Chain A"/>
    <property type="match status" value="2"/>
</dbReference>
<dbReference type="EMBL" id="WQLB01000006">
    <property type="protein sequence ID" value="MVN86456.1"/>
    <property type="molecule type" value="Genomic_DNA"/>
</dbReference>
<feature type="domain" description="PLD phosphodiesterase" evidence="5">
    <location>
        <begin position="378"/>
        <end position="405"/>
    </location>
</feature>
<evidence type="ECO:0000259" key="5">
    <source>
        <dbReference type="PROSITE" id="PS50035"/>
    </source>
</evidence>
<dbReference type="Pfam" id="PF13091">
    <property type="entry name" value="PLDc_2"/>
    <property type="match status" value="1"/>
</dbReference>
<dbReference type="InterPro" id="IPR015679">
    <property type="entry name" value="PLipase_D_fam"/>
</dbReference>
<dbReference type="PANTHER" id="PTHR18896">
    <property type="entry name" value="PHOSPHOLIPASE D"/>
    <property type="match status" value="1"/>
</dbReference>
<proteinExistence type="predicted"/>
<dbReference type="GO" id="GO:0009395">
    <property type="term" value="P:phospholipid catabolic process"/>
    <property type="evidence" value="ECO:0007669"/>
    <property type="project" value="TreeGrafter"/>
</dbReference>
<organism evidence="6 7">
    <name type="scientific">Deinococcus arboris</name>
    <dbReference type="NCBI Taxonomy" id="2682977"/>
    <lineage>
        <taxon>Bacteria</taxon>
        <taxon>Thermotogati</taxon>
        <taxon>Deinococcota</taxon>
        <taxon>Deinococci</taxon>
        <taxon>Deinococcales</taxon>
        <taxon>Deinococcaceae</taxon>
        <taxon>Deinococcus</taxon>
    </lineage>
</organism>
<comment type="caution">
    <text evidence="6">The sequence shown here is derived from an EMBL/GenBank/DDBJ whole genome shotgun (WGS) entry which is preliminary data.</text>
</comment>
<reference evidence="6 7" key="1">
    <citation type="submission" date="2019-12" db="EMBL/GenBank/DDBJ databases">
        <title>Deinococcus sp. HMF7620 Genome sequencing and assembly.</title>
        <authorList>
            <person name="Kang H."/>
            <person name="Kim H."/>
            <person name="Joh K."/>
        </authorList>
    </citation>
    <scope>NUCLEOTIDE SEQUENCE [LARGE SCALE GENOMIC DNA]</scope>
    <source>
        <strain evidence="6 7">HMF7620</strain>
    </source>
</reference>
<evidence type="ECO:0000313" key="6">
    <source>
        <dbReference type="EMBL" id="MVN86456.1"/>
    </source>
</evidence>
<dbReference type="Proteomes" id="UP000483286">
    <property type="component" value="Unassembled WGS sequence"/>
</dbReference>
<gene>
    <name evidence="6" type="ORF">GO986_06725</name>
</gene>